<dbReference type="OrthoDB" id="272077at2759"/>
<feature type="compositionally biased region" description="Basic residues" evidence="2">
    <location>
        <begin position="57"/>
        <end position="67"/>
    </location>
</feature>
<dbReference type="SMART" id="SM00671">
    <property type="entry name" value="SEL1"/>
    <property type="match status" value="7"/>
</dbReference>
<dbReference type="GeneID" id="27685986"/>
<organism evidence="3 4">
    <name type="scientific">Spizellomyces punctatus (strain DAOM BR117)</name>
    <dbReference type="NCBI Taxonomy" id="645134"/>
    <lineage>
        <taxon>Eukaryota</taxon>
        <taxon>Fungi</taxon>
        <taxon>Fungi incertae sedis</taxon>
        <taxon>Chytridiomycota</taxon>
        <taxon>Chytridiomycota incertae sedis</taxon>
        <taxon>Chytridiomycetes</taxon>
        <taxon>Spizellomycetales</taxon>
        <taxon>Spizellomycetaceae</taxon>
        <taxon>Spizellomyces</taxon>
    </lineage>
</organism>
<dbReference type="InterPro" id="IPR051726">
    <property type="entry name" value="Chitin_Synth_Reg"/>
</dbReference>
<evidence type="ECO:0000313" key="3">
    <source>
        <dbReference type="EMBL" id="KND03355.1"/>
    </source>
</evidence>
<evidence type="ECO:0000256" key="2">
    <source>
        <dbReference type="SAM" id="MobiDB-lite"/>
    </source>
</evidence>
<feature type="compositionally biased region" description="Low complexity" evidence="2">
    <location>
        <begin position="142"/>
        <end position="152"/>
    </location>
</feature>
<dbReference type="FunCoup" id="A0A0L0HQY7">
    <property type="interactions" value="7"/>
</dbReference>
<evidence type="ECO:0000256" key="1">
    <source>
        <dbReference type="ARBA" id="ARBA00022737"/>
    </source>
</evidence>
<dbReference type="InParanoid" id="A0A0L0HQY7"/>
<keyword evidence="1" id="KW-0677">Repeat</keyword>
<accession>A0A0L0HQY7</accession>
<dbReference type="PANTHER" id="PTHR46430">
    <property type="entry name" value="PROTEIN SKT5-RELATED"/>
    <property type="match status" value="1"/>
</dbReference>
<dbReference type="InterPro" id="IPR011990">
    <property type="entry name" value="TPR-like_helical_dom_sf"/>
</dbReference>
<dbReference type="Pfam" id="PF08238">
    <property type="entry name" value="Sel1"/>
    <property type="match status" value="7"/>
</dbReference>
<protein>
    <recommendedName>
        <fullName evidence="5">HCP-like protein</fullName>
    </recommendedName>
</protein>
<dbReference type="AlphaFoldDB" id="A0A0L0HQY7"/>
<dbReference type="Gene3D" id="1.25.40.10">
    <property type="entry name" value="Tetratricopeptide repeat domain"/>
    <property type="match status" value="2"/>
</dbReference>
<dbReference type="STRING" id="645134.A0A0L0HQY7"/>
<dbReference type="OMA" id="HELASCY"/>
<name>A0A0L0HQY7_SPIPD</name>
<gene>
    <name evidence="3" type="ORF">SPPG_02398</name>
</gene>
<proteinExistence type="predicted"/>
<reference evidence="3 4" key="1">
    <citation type="submission" date="2009-08" db="EMBL/GenBank/DDBJ databases">
        <title>The Genome Sequence of Spizellomyces punctatus strain DAOM BR117.</title>
        <authorList>
            <consortium name="The Broad Institute Genome Sequencing Platform"/>
            <person name="Russ C."/>
            <person name="Cuomo C."/>
            <person name="Shea T."/>
            <person name="Young S.K."/>
            <person name="Zeng Q."/>
            <person name="Koehrsen M."/>
            <person name="Haas B."/>
            <person name="Borodovsky M."/>
            <person name="Guigo R."/>
            <person name="Alvarado L."/>
            <person name="Berlin A."/>
            <person name="Bochicchio J."/>
            <person name="Borenstein D."/>
            <person name="Chapman S."/>
            <person name="Chen Z."/>
            <person name="Engels R."/>
            <person name="Freedman E."/>
            <person name="Gellesch M."/>
            <person name="Goldberg J."/>
            <person name="Griggs A."/>
            <person name="Gujja S."/>
            <person name="Heiman D."/>
            <person name="Hepburn T."/>
            <person name="Howarth C."/>
            <person name="Jen D."/>
            <person name="Larson L."/>
            <person name="Lewis B."/>
            <person name="Mehta T."/>
            <person name="Park D."/>
            <person name="Pearson M."/>
            <person name="Roberts A."/>
            <person name="Saif S."/>
            <person name="Shenoy N."/>
            <person name="Sisk P."/>
            <person name="Stolte C."/>
            <person name="Sykes S."/>
            <person name="Thomson T."/>
            <person name="Walk T."/>
            <person name="White J."/>
            <person name="Yandava C."/>
            <person name="Burger G."/>
            <person name="Gray M.W."/>
            <person name="Holland P.W.H."/>
            <person name="King N."/>
            <person name="Lang F.B.F."/>
            <person name="Roger A.J."/>
            <person name="Ruiz-Trillo I."/>
            <person name="Lander E."/>
            <person name="Nusbaum C."/>
        </authorList>
    </citation>
    <scope>NUCLEOTIDE SEQUENCE [LARGE SCALE GENOMIC DNA]</scope>
    <source>
        <strain evidence="3 4">DAOM BR117</strain>
    </source>
</reference>
<dbReference type="eggNOG" id="KOG1550">
    <property type="taxonomic scope" value="Eukaryota"/>
</dbReference>
<dbReference type="VEuPathDB" id="FungiDB:SPPG_02398"/>
<sequence length="588" mass="64955">MVADDLATPPLPPKQRSRQPIRSWQIAPKQGNDKSKFIKTVYESGDGRNSLDAFARGPKHGERKRHSIASSESKDVGTKHEVNEEQYPQVEEVGIRAMRKLSRPARLIMNDLEQGPISPPLSPSPTTTDLSVPYTRRDRRPSTTSTTSTASSIEDSERPDPHNPHTIFRLKHTPTAVQTQLSLLETIDKLKHAASVSPSSPTSQSARYAYAKYLIENLRYLETGQKAYLDEGLKILRELSKEGYADAQFTFGCLLITGVPGSQTRHKPDYEKAFPLYLSAAKKGHADATYHAALCYEHGRGTNAPPDPASAVKKYRKAAIAHHPGAMYRLGMILANGELGQPRNISSSIKWLNLSARYATPKHPHALYQLALLHEHDPNALNGKADPATALDLLRRAAKLGHVPSQLRLGHIYQFGDLGATIDPSASINYYSLAAQKGSAEAMYELCAWHFTGAEDANGKEILVQDDEEAYIWARKAAEKGLAKAEYAVGYFTENGIGVQGDMEEALEWYTLAARHGDPHAVSRLEGHAPIHPADPSILAAVVDYDVAPPVESVERREGLDRLFTVRTYRKIKNRVIEHRNLKRAGGL</sequence>
<feature type="region of interest" description="Disordered" evidence="2">
    <location>
        <begin position="1"/>
        <end position="83"/>
    </location>
</feature>
<dbReference type="SUPFAM" id="SSF81901">
    <property type="entry name" value="HCP-like"/>
    <property type="match status" value="1"/>
</dbReference>
<keyword evidence="4" id="KW-1185">Reference proteome</keyword>
<dbReference type="Proteomes" id="UP000053201">
    <property type="component" value="Unassembled WGS sequence"/>
</dbReference>
<feature type="region of interest" description="Disordered" evidence="2">
    <location>
        <begin position="112"/>
        <end position="172"/>
    </location>
</feature>
<dbReference type="RefSeq" id="XP_016611394.1">
    <property type="nucleotide sequence ID" value="XM_016750689.1"/>
</dbReference>
<evidence type="ECO:0008006" key="5">
    <source>
        <dbReference type="Google" id="ProtNLM"/>
    </source>
</evidence>
<evidence type="ECO:0000313" key="4">
    <source>
        <dbReference type="Proteomes" id="UP000053201"/>
    </source>
</evidence>
<dbReference type="EMBL" id="KQ257452">
    <property type="protein sequence ID" value="KND03355.1"/>
    <property type="molecule type" value="Genomic_DNA"/>
</dbReference>
<dbReference type="PANTHER" id="PTHR46430:SF1">
    <property type="entry name" value="CHITIN SYNTHASE REGULATOR SKT5-RELATED"/>
    <property type="match status" value="1"/>
</dbReference>
<dbReference type="InterPro" id="IPR006597">
    <property type="entry name" value="Sel1-like"/>
</dbReference>
<feature type="compositionally biased region" description="Basic and acidic residues" evidence="2">
    <location>
        <begin position="72"/>
        <end position="83"/>
    </location>
</feature>